<dbReference type="SUPFAM" id="SSF69318">
    <property type="entry name" value="Integrin alpha N-terminal domain"/>
    <property type="match status" value="1"/>
</dbReference>
<evidence type="ECO:0000313" key="5">
    <source>
        <dbReference type="Proteomes" id="UP001595547"/>
    </source>
</evidence>
<dbReference type="InterPro" id="IPR028994">
    <property type="entry name" value="Integrin_alpha_N"/>
</dbReference>
<evidence type="ECO:0000313" key="4">
    <source>
        <dbReference type="EMBL" id="MFC3180605.1"/>
    </source>
</evidence>
<dbReference type="Proteomes" id="UP001595547">
    <property type="component" value="Unassembled WGS sequence"/>
</dbReference>
<dbReference type="Pfam" id="PF13517">
    <property type="entry name" value="FG-GAP_3"/>
    <property type="match status" value="2"/>
</dbReference>
<dbReference type="EMBL" id="JBHRTO010000001">
    <property type="protein sequence ID" value="MFC3180605.1"/>
    <property type="molecule type" value="Genomic_DNA"/>
</dbReference>
<evidence type="ECO:0000259" key="3">
    <source>
        <dbReference type="Pfam" id="PF07593"/>
    </source>
</evidence>
<feature type="domain" description="ASPIC/UnbV" evidence="3">
    <location>
        <begin position="447"/>
        <end position="512"/>
    </location>
</feature>
<dbReference type="InterPro" id="IPR027039">
    <property type="entry name" value="Crtac1"/>
</dbReference>
<reference evidence="5" key="1">
    <citation type="journal article" date="2019" name="Int. J. Syst. Evol. Microbiol.">
        <title>The Global Catalogue of Microorganisms (GCM) 10K type strain sequencing project: providing services to taxonomists for standard genome sequencing and annotation.</title>
        <authorList>
            <consortium name="The Broad Institute Genomics Platform"/>
            <consortium name="The Broad Institute Genome Sequencing Center for Infectious Disease"/>
            <person name="Wu L."/>
            <person name="Ma J."/>
        </authorList>
    </citation>
    <scope>NUCLEOTIDE SEQUENCE [LARGE SCALE GENOMIC DNA]</scope>
    <source>
        <strain evidence="5">KCTC 52039</strain>
    </source>
</reference>
<dbReference type="Pfam" id="PF07593">
    <property type="entry name" value="UnbV_ASPIC"/>
    <property type="match status" value="1"/>
</dbReference>
<organism evidence="4 5">
    <name type="scientific">Cypionkella sinensis</name>
    <dbReference type="NCBI Taxonomy" id="1756043"/>
    <lineage>
        <taxon>Bacteria</taxon>
        <taxon>Pseudomonadati</taxon>
        <taxon>Pseudomonadota</taxon>
        <taxon>Alphaproteobacteria</taxon>
        <taxon>Rhodobacterales</taxon>
        <taxon>Paracoccaceae</taxon>
        <taxon>Cypionkella</taxon>
    </lineage>
</organism>
<comment type="caution">
    <text evidence="4">The sequence shown here is derived from an EMBL/GenBank/DDBJ whole genome shotgun (WGS) entry which is preliminary data.</text>
</comment>
<evidence type="ECO:0000256" key="1">
    <source>
        <dbReference type="ARBA" id="ARBA00022729"/>
    </source>
</evidence>
<dbReference type="PANTHER" id="PTHR16026">
    <property type="entry name" value="CARTILAGE ACIDIC PROTEIN 1"/>
    <property type="match status" value="1"/>
</dbReference>
<dbReference type="Gene3D" id="2.130.10.130">
    <property type="entry name" value="Integrin alpha, N-terminal"/>
    <property type="match status" value="1"/>
</dbReference>
<keyword evidence="5" id="KW-1185">Reference proteome</keyword>
<evidence type="ECO:0000256" key="2">
    <source>
        <dbReference type="SAM" id="SignalP"/>
    </source>
</evidence>
<dbReference type="RefSeq" id="WP_380072230.1">
    <property type="nucleotide sequence ID" value="NZ_JBHRTO010000001.1"/>
</dbReference>
<dbReference type="InterPro" id="IPR011519">
    <property type="entry name" value="UnbV_ASPIC"/>
</dbReference>
<proteinExistence type="predicted"/>
<feature type="signal peptide" evidence="2">
    <location>
        <begin position="1"/>
        <end position="17"/>
    </location>
</feature>
<dbReference type="PANTHER" id="PTHR16026:SF0">
    <property type="entry name" value="CARTILAGE ACIDIC PROTEIN 1"/>
    <property type="match status" value="1"/>
</dbReference>
<accession>A0ABV7IVS6</accession>
<keyword evidence="1 2" id="KW-0732">Signal</keyword>
<protein>
    <submittedName>
        <fullName evidence="4">CRTAC1 family protein</fullName>
    </submittedName>
</protein>
<gene>
    <name evidence="4" type="ORF">ACFOGH_06365</name>
</gene>
<sequence>MKYLALALALLPFPAFAETAPPAPLVPSFAEATATAGVNQIYAGDWEYMVGGGVSTFDCNADARPDLIIAGGTNPAKLFINQSEAGGDLRFVETESGLEQTAVLGAYALDIDSDGLPDIVLLRQGENQVMRGLGNCKFENANKAWGFDGGTAWSAAFAATWERGQNWPTLAIGNYIDATQDMFPWGSCTDNWLHRPDGQKFAAPTPLKPSFCALSMLFSDWNRSGTPSLRIANDREYYKGGQEQLWHIDPGKPPALYTEAEGWKRLRIWGMGIASYDLDFDGYPEYFVTSMADNKLQTMANTETKAATFKDVAFAKHAIAQRPFTGTDLNPSTGWHAQFEDVNNDGLADLFIAKGNVDAMPDFALKDPNNLLLQRADGTFEEAGDRAGVAATGLSRGAALADLNADGRMDLVVVNRREPAQIWRNTTESPNHWLALTLAQTAPNTDAIGAWVEVKMQDHIQRREITVGGGQAGGNLGPAHFGLGDLTQAEVRVIWPDGTEGAWQTLQADAAYRLQKP</sequence>
<feature type="chain" id="PRO_5046673286" evidence="2">
    <location>
        <begin position="18"/>
        <end position="517"/>
    </location>
</feature>
<name>A0ABV7IVS6_9RHOB</name>
<dbReference type="InterPro" id="IPR013517">
    <property type="entry name" value="FG-GAP"/>
</dbReference>